<protein>
    <submittedName>
        <fullName evidence="4">Resolvase, N-terminal domain protein</fullName>
    </submittedName>
</protein>
<dbReference type="Gene3D" id="3.40.50.1390">
    <property type="entry name" value="Resolvase, N-terminal catalytic domain"/>
    <property type="match status" value="1"/>
</dbReference>
<dbReference type="GO" id="GO:0003677">
    <property type="term" value="F:DNA binding"/>
    <property type="evidence" value="ECO:0007669"/>
    <property type="project" value="InterPro"/>
</dbReference>
<dbReference type="SUPFAM" id="SSF53041">
    <property type="entry name" value="Resolvase-like"/>
    <property type="match status" value="1"/>
</dbReference>
<dbReference type="PATRIC" id="fig|1122146.4.peg.739"/>
<comment type="caution">
    <text evidence="4">The sequence shown here is derived from an EMBL/GenBank/DDBJ whole genome shotgun (WGS) entry which is preliminary data.</text>
</comment>
<reference evidence="4 5" key="1">
    <citation type="journal article" date="2015" name="Genome Announc.">
        <title>Expanding the biotechnology potential of lactobacilli through comparative genomics of 213 strains and associated genera.</title>
        <authorList>
            <person name="Sun Z."/>
            <person name="Harris H.M."/>
            <person name="McCann A."/>
            <person name="Guo C."/>
            <person name="Argimon S."/>
            <person name="Zhang W."/>
            <person name="Yang X."/>
            <person name="Jeffery I.B."/>
            <person name="Cooney J.C."/>
            <person name="Kagawa T.F."/>
            <person name="Liu W."/>
            <person name="Song Y."/>
            <person name="Salvetti E."/>
            <person name="Wrobel A."/>
            <person name="Rasinkangas P."/>
            <person name="Parkhill J."/>
            <person name="Rea M.C."/>
            <person name="O'Sullivan O."/>
            <person name="Ritari J."/>
            <person name="Douillard F.P."/>
            <person name="Paul Ross R."/>
            <person name="Yang R."/>
            <person name="Briner A.E."/>
            <person name="Felis G.E."/>
            <person name="de Vos W.M."/>
            <person name="Barrangou R."/>
            <person name="Klaenhammer T.R."/>
            <person name="Caufield P.W."/>
            <person name="Cui Y."/>
            <person name="Zhang H."/>
            <person name="O'Toole P.W."/>
        </authorList>
    </citation>
    <scope>NUCLEOTIDE SEQUENCE [LARGE SCALE GENOMIC DNA]</scope>
    <source>
        <strain evidence="4 5">DSM 22408</strain>
    </source>
</reference>
<evidence type="ECO:0000313" key="4">
    <source>
        <dbReference type="EMBL" id="KRN88741.1"/>
    </source>
</evidence>
<dbReference type="Pfam" id="PF00239">
    <property type="entry name" value="Resolvase"/>
    <property type="match status" value="1"/>
</dbReference>
<name>A0A0R2KMR3_9LACO</name>
<dbReference type="PROSITE" id="PS51737">
    <property type="entry name" value="RECOMBINASE_DNA_BIND"/>
    <property type="match status" value="1"/>
</dbReference>
<dbReference type="InterPro" id="IPR006119">
    <property type="entry name" value="Resolv_N"/>
</dbReference>
<dbReference type="RefSeq" id="WP_027107152.1">
    <property type="nucleotide sequence ID" value="NZ_JQBZ01000025.1"/>
</dbReference>
<dbReference type="InterPro" id="IPR050639">
    <property type="entry name" value="SSR_resolvase"/>
</dbReference>
<dbReference type="AlphaFoldDB" id="A0A0R2KMR3"/>
<dbReference type="Gene3D" id="3.90.1750.20">
    <property type="entry name" value="Putative Large Serine Recombinase, Chain B, Domain 2"/>
    <property type="match status" value="1"/>
</dbReference>
<dbReference type="PANTHER" id="PTHR30461:SF23">
    <property type="entry name" value="DNA RECOMBINASE-RELATED"/>
    <property type="match status" value="1"/>
</dbReference>
<evidence type="ECO:0000256" key="1">
    <source>
        <dbReference type="SAM" id="Coils"/>
    </source>
</evidence>
<keyword evidence="5" id="KW-1185">Reference proteome</keyword>
<accession>A0A0R2KMR3</accession>
<dbReference type="PROSITE" id="PS51736">
    <property type="entry name" value="RECOMBINASES_3"/>
    <property type="match status" value="1"/>
</dbReference>
<dbReference type="InterPro" id="IPR011109">
    <property type="entry name" value="DNA_bind_recombinase_dom"/>
</dbReference>
<dbReference type="SMART" id="SM00857">
    <property type="entry name" value="Resolvase"/>
    <property type="match status" value="1"/>
</dbReference>
<sequence length="524" mass="61087">MQKRVTTIPATISKFNKKPISEIKKRKVAGYARVSTDKDEQQSSYDAQLDYYTNYIKSRDDWEFVKVYTDEGISGTNTKKRAGFNKMIKDAMNGKIDLIVTKSVSRFARNTVDSLTTVRKLKEKGIEIYFEKENIWTLDSKGELLITIMSSLAQEESRSISENVKWGKRKGFSDGKVTVAYKNLLGYKKGENGELAIDEEQAKVVRKIYALFLKGYSERAIAKKLEEEGIKTVYGKSKWYSNIIHSVLTNEKYKGDALLQKYYTVDFLSKKQQRNNGEIQQYYVKNNHEAIIKPSTFDRVQRMIEQRKKLNIRTSRISIFSSRLICGSCQSYYGPKVWHSNDKYRRTIWQCNCKFDKKCKTPHLTEDEIKEVFINAANQLFENKGELIKTHKEITKELFKTDVLEEKQAKLENEISIISELINEEIGKNSRFAQDQEEYERKYNDLVKRFETAKAKLDDVVEKIIDKNSKYDLINEFIEKLEGQDIITEFNEDLWCSLVESLTIHSKKEILVVFQDGTKIKTEL</sequence>
<organism evidence="4 5">
    <name type="scientific">Ligilactobacillus ceti DSM 22408</name>
    <dbReference type="NCBI Taxonomy" id="1122146"/>
    <lineage>
        <taxon>Bacteria</taxon>
        <taxon>Bacillati</taxon>
        <taxon>Bacillota</taxon>
        <taxon>Bacilli</taxon>
        <taxon>Lactobacillales</taxon>
        <taxon>Lactobacillaceae</taxon>
        <taxon>Ligilactobacillus</taxon>
    </lineage>
</organism>
<gene>
    <name evidence="4" type="ORF">IV53_GL000709</name>
</gene>
<evidence type="ECO:0000259" key="2">
    <source>
        <dbReference type="PROSITE" id="PS51736"/>
    </source>
</evidence>
<dbReference type="STRING" id="1122146.IV53_GL000709"/>
<dbReference type="Proteomes" id="UP000051500">
    <property type="component" value="Unassembled WGS sequence"/>
</dbReference>
<dbReference type="InterPro" id="IPR036162">
    <property type="entry name" value="Resolvase-like_N_sf"/>
</dbReference>
<dbReference type="Pfam" id="PF07508">
    <property type="entry name" value="Recombinase"/>
    <property type="match status" value="1"/>
</dbReference>
<dbReference type="InterPro" id="IPR038109">
    <property type="entry name" value="DNA_bind_recomb_sf"/>
</dbReference>
<dbReference type="InterPro" id="IPR025827">
    <property type="entry name" value="Zn_ribbon_recom_dom"/>
</dbReference>
<keyword evidence="1" id="KW-0175">Coiled coil</keyword>
<dbReference type="PANTHER" id="PTHR30461">
    <property type="entry name" value="DNA-INVERTASE FROM LAMBDOID PROPHAGE"/>
    <property type="match status" value="1"/>
</dbReference>
<dbReference type="Pfam" id="PF13408">
    <property type="entry name" value="Zn_ribbon_recom"/>
    <property type="match status" value="1"/>
</dbReference>
<evidence type="ECO:0000259" key="3">
    <source>
        <dbReference type="PROSITE" id="PS51737"/>
    </source>
</evidence>
<feature type="domain" description="Resolvase/invertase-type recombinase catalytic" evidence="2">
    <location>
        <begin position="27"/>
        <end position="175"/>
    </location>
</feature>
<feature type="domain" description="Recombinase" evidence="3">
    <location>
        <begin position="184"/>
        <end position="310"/>
    </location>
</feature>
<dbReference type="GO" id="GO:0000150">
    <property type="term" value="F:DNA strand exchange activity"/>
    <property type="evidence" value="ECO:0007669"/>
    <property type="project" value="InterPro"/>
</dbReference>
<proteinExistence type="predicted"/>
<evidence type="ECO:0000313" key="5">
    <source>
        <dbReference type="Proteomes" id="UP000051500"/>
    </source>
</evidence>
<dbReference type="EMBL" id="JQBZ01000025">
    <property type="protein sequence ID" value="KRN88741.1"/>
    <property type="molecule type" value="Genomic_DNA"/>
</dbReference>
<feature type="coiled-coil region" evidence="1">
    <location>
        <begin position="404"/>
        <end position="456"/>
    </location>
</feature>
<dbReference type="CDD" id="cd00338">
    <property type="entry name" value="Ser_Recombinase"/>
    <property type="match status" value="1"/>
</dbReference>